<sequence>MSEDFLQFIWKFQLFDRQNFVCTTGETVEVLHPGSLNSDAGPDFFNAKLQIDGQTWAGNVEIHQNTSDWIKHNHHADKAYDSVVIHVVANHDGTDVCRTNGTPVKCAVLHYDKGLESRYCEIVNSVDWIPCERYIRDVDDFFIKHFLERLLIERLGKRVDAVEHELRRTLKSWEEVFYIFLLRNFGFSINALPFELLAKVLPYNIVLKHRNNKLQIEALLFGQAGFLSNVENDEYTTALKREYSFLADKYKLKALDLSLWKFLRTRPQNFPTIRIAQLADLLHKHASIFSKVVSCNSFVEFCDLFSGITLSPYWENHFVFGKQALSQKKNLGYSALSLLGINLFVPFVFAYGHLNDMPQLKEKALDMLESTPPDKNRVIEKWKILGIPVGSAFYTQALLHLKRDYCDERRCLSCSIGKKIVEGGVSIR</sequence>
<feature type="transmembrane region" description="Helical" evidence="1">
    <location>
        <begin position="331"/>
        <end position="354"/>
    </location>
</feature>
<keyword evidence="3" id="KW-1185">Reference proteome</keyword>
<keyword evidence="1" id="KW-1133">Transmembrane helix</keyword>
<dbReference type="AlphaFoldDB" id="A0A4R2EN52"/>
<accession>A0A4R2EN52</accession>
<evidence type="ECO:0000256" key="1">
    <source>
        <dbReference type="SAM" id="Phobius"/>
    </source>
</evidence>
<name>A0A4R2EN52_9BACT</name>
<dbReference type="Pfam" id="PF11013">
    <property type="entry name" value="DUF2851"/>
    <property type="match status" value="1"/>
</dbReference>
<reference evidence="2 3" key="1">
    <citation type="submission" date="2019-03" db="EMBL/GenBank/DDBJ databases">
        <title>Genomic Encyclopedia of Archaeal and Bacterial Type Strains, Phase II (KMG-II): from individual species to whole genera.</title>
        <authorList>
            <person name="Goeker M."/>
        </authorList>
    </citation>
    <scope>NUCLEOTIDE SEQUENCE [LARGE SCALE GENOMIC DNA]</scope>
    <source>
        <strain evidence="2 3">RL-C</strain>
    </source>
</reference>
<evidence type="ECO:0000313" key="2">
    <source>
        <dbReference type="EMBL" id="TCN70151.1"/>
    </source>
</evidence>
<keyword evidence="1" id="KW-0472">Membrane</keyword>
<protein>
    <submittedName>
        <fullName evidence="2">Uncharacterized protein DUF2851</fullName>
    </submittedName>
</protein>
<evidence type="ECO:0000313" key="3">
    <source>
        <dbReference type="Proteomes" id="UP000294830"/>
    </source>
</evidence>
<keyword evidence="1" id="KW-0812">Transmembrane</keyword>
<comment type="caution">
    <text evidence="2">The sequence shown here is derived from an EMBL/GenBank/DDBJ whole genome shotgun (WGS) entry which is preliminary data.</text>
</comment>
<proteinExistence type="predicted"/>
<organism evidence="2 3">
    <name type="scientific">Acetobacteroides hydrogenigenes</name>
    <dbReference type="NCBI Taxonomy" id="979970"/>
    <lineage>
        <taxon>Bacteria</taxon>
        <taxon>Pseudomonadati</taxon>
        <taxon>Bacteroidota</taxon>
        <taxon>Bacteroidia</taxon>
        <taxon>Bacteroidales</taxon>
        <taxon>Rikenellaceae</taxon>
        <taxon>Acetobacteroides</taxon>
    </lineage>
</organism>
<gene>
    <name evidence="2" type="ORF">CLV25_104106</name>
</gene>
<dbReference type="EMBL" id="SLWB01000004">
    <property type="protein sequence ID" value="TCN70151.1"/>
    <property type="molecule type" value="Genomic_DNA"/>
</dbReference>
<dbReference type="InterPro" id="IPR021272">
    <property type="entry name" value="DUF2851"/>
</dbReference>
<dbReference type="Proteomes" id="UP000294830">
    <property type="component" value="Unassembled WGS sequence"/>
</dbReference>